<accession>S8DUW3</accession>
<keyword evidence="2" id="KW-1185">Reference proteome</keyword>
<gene>
    <name evidence="1" type="ORF">FOMPIDRAFT_1091292</name>
</gene>
<reference evidence="1 2" key="1">
    <citation type="journal article" date="2012" name="Science">
        <title>The Paleozoic origin of enzymatic lignin decomposition reconstructed from 31 fungal genomes.</title>
        <authorList>
            <person name="Floudas D."/>
            <person name="Binder M."/>
            <person name="Riley R."/>
            <person name="Barry K."/>
            <person name="Blanchette R.A."/>
            <person name="Henrissat B."/>
            <person name="Martinez A.T."/>
            <person name="Otillar R."/>
            <person name="Spatafora J.W."/>
            <person name="Yadav J.S."/>
            <person name="Aerts A."/>
            <person name="Benoit I."/>
            <person name="Boyd A."/>
            <person name="Carlson A."/>
            <person name="Copeland A."/>
            <person name="Coutinho P.M."/>
            <person name="de Vries R.P."/>
            <person name="Ferreira P."/>
            <person name="Findley K."/>
            <person name="Foster B."/>
            <person name="Gaskell J."/>
            <person name="Glotzer D."/>
            <person name="Gorecki P."/>
            <person name="Heitman J."/>
            <person name="Hesse C."/>
            <person name="Hori C."/>
            <person name="Igarashi K."/>
            <person name="Jurgens J.A."/>
            <person name="Kallen N."/>
            <person name="Kersten P."/>
            <person name="Kohler A."/>
            <person name="Kuees U."/>
            <person name="Kumar T.K.A."/>
            <person name="Kuo A."/>
            <person name="LaButti K."/>
            <person name="Larrondo L.F."/>
            <person name="Lindquist E."/>
            <person name="Ling A."/>
            <person name="Lombard V."/>
            <person name="Lucas S."/>
            <person name="Lundell T."/>
            <person name="Martin R."/>
            <person name="McLaughlin D.J."/>
            <person name="Morgenstern I."/>
            <person name="Morin E."/>
            <person name="Murat C."/>
            <person name="Nagy L.G."/>
            <person name="Nolan M."/>
            <person name="Ohm R.A."/>
            <person name="Patyshakuliyeva A."/>
            <person name="Rokas A."/>
            <person name="Ruiz-Duenas F.J."/>
            <person name="Sabat G."/>
            <person name="Salamov A."/>
            <person name="Samejima M."/>
            <person name="Schmutz J."/>
            <person name="Slot J.C."/>
            <person name="St John F."/>
            <person name="Stenlid J."/>
            <person name="Sun H."/>
            <person name="Sun S."/>
            <person name="Syed K."/>
            <person name="Tsang A."/>
            <person name="Wiebenga A."/>
            <person name="Young D."/>
            <person name="Pisabarro A."/>
            <person name="Eastwood D.C."/>
            <person name="Martin F."/>
            <person name="Cullen D."/>
            <person name="Grigoriev I.V."/>
            <person name="Hibbett D.S."/>
        </authorList>
    </citation>
    <scope>NUCLEOTIDE SEQUENCE</scope>
    <source>
        <strain evidence="2">FP-58527</strain>
    </source>
</reference>
<dbReference type="Proteomes" id="UP000015241">
    <property type="component" value="Unassembled WGS sequence"/>
</dbReference>
<protein>
    <recommendedName>
        <fullName evidence="3">HRDC domain-containing protein</fullName>
    </recommendedName>
</protein>
<proteinExistence type="predicted"/>
<evidence type="ECO:0008006" key="3">
    <source>
        <dbReference type="Google" id="ProtNLM"/>
    </source>
</evidence>
<sequence>VSDAGRDLRSALDSFRRQRMVEKHGASLLDTLGASIIMPNSILDRLVDCAEAKKIASASDLQREVGKKWTKAHELGDAVVEIILCFFPRETPFSTTPLTPRQ</sequence>
<dbReference type="OrthoDB" id="2757804at2759"/>
<dbReference type="HOGENOM" id="CLU_2284071_0_0_1"/>
<dbReference type="InParanoid" id="S8DUW3"/>
<evidence type="ECO:0000313" key="1">
    <source>
        <dbReference type="EMBL" id="EPS96961.1"/>
    </source>
</evidence>
<dbReference type="AlphaFoldDB" id="S8DUW3"/>
<feature type="non-terminal residue" evidence="1">
    <location>
        <position position="102"/>
    </location>
</feature>
<organism evidence="1 2">
    <name type="scientific">Fomitopsis schrenkii</name>
    <name type="common">Brown rot fungus</name>
    <dbReference type="NCBI Taxonomy" id="2126942"/>
    <lineage>
        <taxon>Eukaryota</taxon>
        <taxon>Fungi</taxon>
        <taxon>Dikarya</taxon>
        <taxon>Basidiomycota</taxon>
        <taxon>Agaricomycotina</taxon>
        <taxon>Agaricomycetes</taxon>
        <taxon>Polyporales</taxon>
        <taxon>Fomitopsis</taxon>
    </lineage>
</organism>
<evidence type="ECO:0000313" key="2">
    <source>
        <dbReference type="Proteomes" id="UP000015241"/>
    </source>
</evidence>
<name>S8DUW3_FOMSC</name>
<feature type="non-terminal residue" evidence="1">
    <location>
        <position position="1"/>
    </location>
</feature>
<dbReference type="EMBL" id="KE504181">
    <property type="protein sequence ID" value="EPS96961.1"/>
    <property type="molecule type" value="Genomic_DNA"/>
</dbReference>